<evidence type="ECO:0000313" key="1">
    <source>
        <dbReference type="EMBL" id="TFK90331.1"/>
    </source>
</evidence>
<accession>A0A5C3PLZ3</accession>
<dbReference type="EMBL" id="ML211049">
    <property type="protein sequence ID" value="TFK90331.1"/>
    <property type="molecule type" value="Genomic_DNA"/>
</dbReference>
<dbReference type="Proteomes" id="UP000308197">
    <property type="component" value="Unassembled WGS sequence"/>
</dbReference>
<gene>
    <name evidence="1" type="ORF">K466DRAFT_391837</name>
</gene>
<reference evidence="1 2" key="1">
    <citation type="journal article" date="2019" name="Nat. Ecol. Evol.">
        <title>Megaphylogeny resolves global patterns of mushroom evolution.</title>
        <authorList>
            <person name="Varga T."/>
            <person name="Krizsan K."/>
            <person name="Foldi C."/>
            <person name="Dima B."/>
            <person name="Sanchez-Garcia M."/>
            <person name="Sanchez-Ramirez S."/>
            <person name="Szollosi G.J."/>
            <person name="Szarkandi J.G."/>
            <person name="Papp V."/>
            <person name="Albert L."/>
            <person name="Andreopoulos W."/>
            <person name="Angelini C."/>
            <person name="Antonin V."/>
            <person name="Barry K.W."/>
            <person name="Bougher N.L."/>
            <person name="Buchanan P."/>
            <person name="Buyck B."/>
            <person name="Bense V."/>
            <person name="Catcheside P."/>
            <person name="Chovatia M."/>
            <person name="Cooper J."/>
            <person name="Damon W."/>
            <person name="Desjardin D."/>
            <person name="Finy P."/>
            <person name="Geml J."/>
            <person name="Haridas S."/>
            <person name="Hughes K."/>
            <person name="Justo A."/>
            <person name="Karasinski D."/>
            <person name="Kautmanova I."/>
            <person name="Kiss B."/>
            <person name="Kocsube S."/>
            <person name="Kotiranta H."/>
            <person name="LaButti K.M."/>
            <person name="Lechner B.E."/>
            <person name="Liimatainen K."/>
            <person name="Lipzen A."/>
            <person name="Lukacs Z."/>
            <person name="Mihaltcheva S."/>
            <person name="Morgado L.N."/>
            <person name="Niskanen T."/>
            <person name="Noordeloos M.E."/>
            <person name="Ohm R.A."/>
            <person name="Ortiz-Santana B."/>
            <person name="Ovrebo C."/>
            <person name="Racz N."/>
            <person name="Riley R."/>
            <person name="Savchenko A."/>
            <person name="Shiryaev A."/>
            <person name="Soop K."/>
            <person name="Spirin V."/>
            <person name="Szebenyi C."/>
            <person name="Tomsovsky M."/>
            <person name="Tulloss R.E."/>
            <person name="Uehling J."/>
            <person name="Grigoriev I.V."/>
            <person name="Vagvolgyi C."/>
            <person name="Papp T."/>
            <person name="Martin F.M."/>
            <person name="Miettinen O."/>
            <person name="Hibbett D.S."/>
            <person name="Nagy L.G."/>
        </authorList>
    </citation>
    <scope>NUCLEOTIDE SEQUENCE [LARGE SCALE GENOMIC DNA]</scope>
    <source>
        <strain evidence="1 2">HHB13444</strain>
    </source>
</reference>
<dbReference type="InParanoid" id="A0A5C3PLZ3"/>
<protein>
    <submittedName>
        <fullName evidence="1">Uncharacterized protein</fullName>
    </submittedName>
</protein>
<evidence type="ECO:0000313" key="2">
    <source>
        <dbReference type="Proteomes" id="UP000308197"/>
    </source>
</evidence>
<proteinExistence type="predicted"/>
<dbReference type="AlphaFoldDB" id="A0A5C3PLZ3"/>
<keyword evidence="2" id="KW-1185">Reference proteome</keyword>
<sequence>MIVRTPWTFECPCEVWSRSSQNAHLSHDERPSADAVSSRPLQALEDCGVAPSGGTHSSRIQPLKPTISPKDAAFLRGHPLEVTWAVYTCISATHRRLTATSIRGVHGRSLDFSPSSEMKQRSLPHLSIVEFKRSVCALRTPVLQRLHRYRPCLRRVSDTKVQQRRTHRVHRRLWLSCNCRNVSSTCFRLRPAARRAREPQDDKPFFSRNTRSHRMEGLCANRDTSI</sequence>
<name>A0A5C3PLZ3_9APHY</name>
<organism evidence="1 2">
    <name type="scientific">Polyporus arcularius HHB13444</name>
    <dbReference type="NCBI Taxonomy" id="1314778"/>
    <lineage>
        <taxon>Eukaryota</taxon>
        <taxon>Fungi</taxon>
        <taxon>Dikarya</taxon>
        <taxon>Basidiomycota</taxon>
        <taxon>Agaricomycotina</taxon>
        <taxon>Agaricomycetes</taxon>
        <taxon>Polyporales</taxon>
        <taxon>Polyporaceae</taxon>
        <taxon>Polyporus</taxon>
    </lineage>
</organism>